<name>A0AAD4GL59_BOLED</name>
<organism evidence="2 3">
    <name type="scientific">Boletus edulis BED1</name>
    <dbReference type="NCBI Taxonomy" id="1328754"/>
    <lineage>
        <taxon>Eukaryota</taxon>
        <taxon>Fungi</taxon>
        <taxon>Dikarya</taxon>
        <taxon>Basidiomycota</taxon>
        <taxon>Agaricomycotina</taxon>
        <taxon>Agaricomycetes</taxon>
        <taxon>Agaricomycetidae</taxon>
        <taxon>Boletales</taxon>
        <taxon>Boletineae</taxon>
        <taxon>Boletaceae</taxon>
        <taxon>Boletoideae</taxon>
        <taxon>Boletus</taxon>
    </lineage>
</organism>
<keyword evidence="1" id="KW-0812">Transmembrane</keyword>
<keyword evidence="1" id="KW-0472">Membrane</keyword>
<evidence type="ECO:0000313" key="3">
    <source>
        <dbReference type="Proteomes" id="UP001194468"/>
    </source>
</evidence>
<sequence length="236" mass="26621">MVNWKNPHVMATEALDFNNVVHVFCGLYIWELMVSFYFEISLIQGKRKVGWPLVLPFFLCRYGMLLALVGLVVSLNVSTKVNCGVLYTSISVAGNTTIASASTSLMIRTLALWEWQRWVTITICILSLGQWGILIRGMNIVHAVWDETANACVVDHTNHLLLNLNYFCTMAFDFVILIFTAIVLGRFSRPNEGLSGLLFRDGLIYFLVTSICNTIPAVLNLLNFNGEFSPYIHLMQ</sequence>
<feature type="transmembrane region" description="Helical" evidence="1">
    <location>
        <begin position="197"/>
        <end position="219"/>
    </location>
</feature>
<feature type="transmembrane region" description="Helical" evidence="1">
    <location>
        <begin position="164"/>
        <end position="185"/>
    </location>
</feature>
<feature type="transmembrane region" description="Helical" evidence="1">
    <location>
        <begin position="50"/>
        <end position="73"/>
    </location>
</feature>
<feature type="transmembrane region" description="Helical" evidence="1">
    <location>
        <begin position="85"/>
        <end position="107"/>
    </location>
</feature>
<evidence type="ECO:0000313" key="2">
    <source>
        <dbReference type="EMBL" id="KAF8450787.1"/>
    </source>
</evidence>
<proteinExistence type="predicted"/>
<keyword evidence="3" id="KW-1185">Reference proteome</keyword>
<keyword evidence="1" id="KW-1133">Transmembrane helix</keyword>
<evidence type="ECO:0000256" key="1">
    <source>
        <dbReference type="SAM" id="Phobius"/>
    </source>
</evidence>
<accession>A0AAD4GL59</accession>
<comment type="caution">
    <text evidence="2">The sequence shown here is derived from an EMBL/GenBank/DDBJ whole genome shotgun (WGS) entry which is preliminary data.</text>
</comment>
<reference evidence="2" key="1">
    <citation type="submission" date="2019-10" db="EMBL/GenBank/DDBJ databases">
        <authorList>
            <consortium name="DOE Joint Genome Institute"/>
            <person name="Kuo A."/>
            <person name="Miyauchi S."/>
            <person name="Kiss E."/>
            <person name="Drula E."/>
            <person name="Kohler A."/>
            <person name="Sanchez-Garcia M."/>
            <person name="Andreopoulos B."/>
            <person name="Barry K.W."/>
            <person name="Bonito G."/>
            <person name="Buee M."/>
            <person name="Carver A."/>
            <person name="Chen C."/>
            <person name="Cichocki N."/>
            <person name="Clum A."/>
            <person name="Culley D."/>
            <person name="Crous P.W."/>
            <person name="Fauchery L."/>
            <person name="Girlanda M."/>
            <person name="Hayes R."/>
            <person name="Keri Z."/>
            <person name="LaButti K."/>
            <person name="Lipzen A."/>
            <person name="Lombard V."/>
            <person name="Magnuson J."/>
            <person name="Maillard F."/>
            <person name="Morin E."/>
            <person name="Murat C."/>
            <person name="Nolan M."/>
            <person name="Ohm R."/>
            <person name="Pangilinan J."/>
            <person name="Pereira M."/>
            <person name="Perotto S."/>
            <person name="Peter M."/>
            <person name="Riley R."/>
            <person name="Sitrit Y."/>
            <person name="Stielow B."/>
            <person name="Szollosi G."/>
            <person name="Zifcakova L."/>
            <person name="Stursova M."/>
            <person name="Spatafora J.W."/>
            <person name="Tedersoo L."/>
            <person name="Vaario L.-M."/>
            <person name="Yamada A."/>
            <person name="Yan M."/>
            <person name="Wang P."/>
            <person name="Xu J."/>
            <person name="Bruns T."/>
            <person name="Baldrian P."/>
            <person name="Vilgalys R."/>
            <person name="Henrissat B."/>
            <person name="Grigoriev I.V."/>
            <person name="Hibbett D."/>
            <person name="Nagy L.G."/>
            <person name="Martin F.M."/>
        </authorList>
    </citation>
    <scope>NUCLEOTIDE SEQUENCE</scope>
    <source>
        <strain evidence="2">BED1</strain>
    </source>
</reference>
<dbReference type="EMBL" id="WHUW01000002">
    <property type="protein sequence ID" value="KAF8450787.1"/>
    <property type="molecule type" value="Genomic_DNA"/>
</dbReference>
<protein>
    <submittedName>
        <fullName evidence="2">Uncharacterized protein</fullName>
    </submittedName>
</protein>
<gene>
    <name evidence="2" type="ORF">L210DRAFT_3386039</name>
</gene>
<feature type="transmembrane region" description="Helical" evidence="1">
    <location>
        <begin position="119"/>
        <end position="144"/>
    </location>
</feature>
<feature type="transmembrane region" description="Helical" evidence="1">
    <location>
        <begin position="20"/>
        <end position="38"/>
    </location>
</feature>
<reference evidence="2" key="2">
    <citation type="journal article" date="2020" name="Nat. Commun.">
        <title>Large-scale genome sequencing of mycorrhizal fungi provides insights into the early evolution of symbiotic traits.</title>
        <authorList>
            <person name="Miyauchi S."/>
            <person name="Kiss E."/>
            <person name="Kuo A."/>
            <person name="Drula E."/>
            <person name="Kohler A."/>
            <person name="Sanchez-Garcia M."/>
            <person name="Morin E."/>
            <person name="Andreopoulos B."/>
            <person name="Barry K.W."/>
            <person name="Bonito G."/>
            <person name="Buee M."/>
            <person name="Carver A."/>
            <person name="Chen C."/>
            <person name="Cichocki N."/>
            <person name="Clum A."/>
            <person name="Culley D."/>
            <person name="Crous P.W."/>
            <person name="Fauchery L."/>
            <person name="Girlanda M."/>
            <person name="Hayes R.D."/>
            <person name="Keri Z."/>
            <person name="LaButti K."/>
            <person name="Lipzen A."/>
            <person name="Lombard V."/>
            <person name="Magnuson J."/>
            <person name="Maillard F."/>
            <person name="Murat C."/>
            <person name="Nolan M."/>
            <person name="Ohm R.A."/>
            <person name="Pangilinan J."/>
            <person name="Pereira M.F."/>
            <person name="Perotto S."/>
            <person name="Peter M."/>
            <person name="Pfister S."/>
            <person name="Riley R."/>
            <person name="Sitrit Y."/>
            <person name="Stielow J.B."/>
            <person name="Szollosi G."/>
            <person name="Zifcakova L."/>
            <person name="Stursova M."/>
            <person name="Spatafora J.W."/>
            <person name="Tedersoo L."/>
            <person name="Vaario L.M."/>
            <person name="Yamada A."/>
            <person name="Yan M."/>
            <person name="Wang P."/>
            <person name="Xu J."/>
            <person name="Bruns T."/>
            <person name="Baldrian P."/>
            <person name="Vilgalys R."/>
            <person name="Dunand C."/>
            <person name="Henrissat B."/>
            <person name="Grigoriev I.V."/>
            <person name="Hibbett D."/>
            <person name="Nagy L.G."/>
            <person name="Martin F.M."/>
        </authorList>
    </citation>
    <scope>NUCLEOTIDE SEQUENCE</scope>
    <source>
        <strain evidence="2">BED1</strain>
    </source>
</reference>
<dbReference type="AlphaFoldDB" id="A0AAD4GL59"/>
<dbReference type="Proteomes" id="UP001194468">
    <property type="component" value="Unassembled WGS sequence"/>
</dbReference>